<proteinExistence type="predicted"/>
<dbReference type="Proteomes" id="UP000307720">
    <property type="component" value="Unassembled WGS sequence"/>
</dbReference>
<gene>
    <name evidence="1" type="ORF">E5357_05495</name>
</gene>
<accession>A0AC61R1D0</accession>
<evidence type="ECO:0000313" key="2">
    <source>
        <dbReference type="Proteomes" id="UP000307720"/>
    </source>
</evidence>
<protein>
    <submittedName>
        <fullName evidence="1">Prepilin peptidase</fullName>
    </submittedName>
</protein>
<evidence type="ECO:0000313" key="1">
    <source>
        <dbReference type="EMBL" id="TGX99519.1"/>
    </source>
</evidence>
<reference evidence="1" key="1">
    <citation type="submission" date="2019-04" db="EMBL/GenBank/DDBJ databases">
        <title>Microbes associate with the intestines of laboratory mice.</title>
        <authorList>
            <person name="Navarre W."/>
            <person name="Wong E."/>
            <person name="Huang K."/>
            <person name="Tropini C."/>
            <person name="Ng K."/>
            <person name="Yu B."/>
        </authorList>
    </citation>
    <scope>NUCLEOTIDE SEQUENCE</scope>
    <source>
        <strain evidence="1">NM72_1-8</strain>
    </source>
</reference>
<dbReference type="EMBL" id="SRZB01000007">
    <property type="protein sequence ID" value="TGX99519.1"/>
    <property type="molecule type" value="Genomic_DNA"/>
</dbReference>
<sequence length="149" mass="15916">MEKWIMGIFLIIGSVEDIRKKEISGIYLGIFFLSGLAVRFIELIFGNGISPVVSWIAGCAAGAVLAGAAKLTREAIGYGDALTAAVLGVWLGFPALIEILFLALLLSAVYSAWLIFVKSTGRKYKIAFLPFLAAGYLIWLLLAGEGKSG</sequence>
<keyword evidence="2" id="KW-1185">Reference proteome</keyword>
<name>A0AC61R1D0_9FIRM</name>
<organism evidence="1 2">
    <name type="scientific">Hominisplanchenecus murintestinalis</name>
    <dbReference type="NCBI Taxonomy" id="2941517"/>
    <lineage>
        <taxon>Bacteria</taxon>
        <taxon>Bacillati</taxon>
        <taxon>Bacillota</taxon>
        <taxon>Clostridia</taxon>
        <taxon>Lachnospirales</taxon>
        <taxon>Lachnospiraceae</taxon>
        <taxon>Hominisplanchenecus</taxon>
    </lineage>
</organism>
<comment type="caution">
    <text evidence="1">The sequence shown here is derived from an EMBL/GenBank/DDBJ whole genome shotgun (WGS) entry which is preliminary data.</text>
</comment>